<feature type="binding site" evidence="5">
    <location>
        <position position="205"/>
    </location>
    <ligand>
        <name>substrate</name>
    </ligand>
</feature>
<dbReference type="EC" id="1.1.1.271" evidence="5"/>
<feature type="binding site" evidence="5">
    <location>
        <position position="143"/>
    </location>
    <ligand>
        <name>NADP(+)</name>
        <dbReference type="ChEBI" id="CHEBI:58349"/>
    </ligand>
</feature>
<dbReference type="InterPro" id="IPR001509">
    <property type="entry name" value="Epimerase_deHydtase"/>
</dbReference>
<evidence type="ECO:0000256" key="1">
    <source>
        <dbReference type="ARBA" id="ARBA00005959"/>
    </source>
</evidence>
<evidence type="ECO:0000256" key="4">
    <source>
        <dbReference type="ARBA" id="ARBA00023235"/>
    </source>
</evidence>
<comment type="function">
    <text evidence="5">Catalyzes the two-step NADP-dependent conversion of GDP-4-dehydro-6-deoxy-D-mannose to GDP-fucose, involving an epimerase and a reductase reaction.</text>
</comment>
<dbReference type="HAMAP" id="MF_00956">
    <property type="entry name" value="GDP_fucose_synth"/>
    <property type="match status" value="1"/>
</dbReference>
<dbReference type="GO" id="GO:0050577">
    <property type="term" value="F:GDP-L-fucose synthase activity"/>
    <property type="evidence" value="ECO:0007669"/>
    <property type="project" value="UniProtKB-UniRule"/>
</dbReference>
<organism evidence="7 8">
    <name type="scientific">Tectimicrobiota bacterium</name>
    <dbReference type="NCBI Taxonomy" id="2528274"/>
    <lineage>
        <taxon>Bacteria</taxon>
        <taxon>Pseudomonadati</taxon>
        <taxon>Nitrospinota/Tectimicrobiota group</taxon>
        <taxon>Candidatus Tectimicrobiota</taxon>
    </lineage>
</organism>
<dbReference type="InterPro" id="IPR028614">
    <property type="entry name" value="GDP_fucose/colitose_synth"/>
</dbReference>
<dbReference type="SUPFAM" id="SSF51735">
    <property type="entry name" value="NAD(P)-binding Rossmann-fold domains"/>
    <property type="match status" value="1"/>
</dbReference>
<feature type="binding site" evidence="5">
    <location>
        <begin position="166"/>
        <end position="169"/>
    </location>
    <ligand>
        <name>NADP(+)</name>
        <dbReference type="ChEBI" id="CHEBI:58349"/>
    </ligand>
</feature>
<dbReference type="Proteomes" id="UP000741360">
    <property type="component" value="Unassembled WGS sequence"/>
</dbReference>
<reference evidence="7" key="1">
    <citation type="submission" date="2020-07" db="EMBL/GenBank/DDBJ databases">
        <title>Huge and variable diversity of episymbiotic CPR bacteria and DPANN archaea in groundwater ecosystems.</title>
        <authorList>
            <person name="He C.Y."/>
            <person name="Keren R."/>
            <person name="Whittaker M."/>
            <person name="Farag I.F."/>
            <person name="Doudna J."/>
            <person name="Cate J.H.D."/>
            <person name="Banfield J.F."/>
        </authorList>
    </citation>
    <scope>NUCLEOTIDE SEQUENCE</scope>
    <source>
        <strain evidence="7">NC_groundwater_717_Ag_S-0.2um_59_8</strain>
    </source>
</reference>
<comment type="catalytic activity">
    <reaction evidence="5">
        <text>GDP-beta-L-fucose + NADP(+) = GDP-4-dehydro-alpha-D-rhamnose + NADPH + H(+)</text>
        <dbReference type="Rhea" id="RHEA:18885"/>
        <dbReference type="ChEBI" id="CHEBI:15378"/>
        <dbReference type="ChEBI" id="CHEBI:57273"/>
        <dbReference type="ChEBI" id="CHEBI:57783"/>
        <dbReference type="ChEBI" id="CHEBI:57964"/>
        <dbReference type="ChEBI" id="CHEBI:58349"/>
        <dbReference type="EC" id="1.1.1.271"/>
    </reaction>
</comment>
<feature type="binding site" evidence="5">
    <location>
        <position position="212"/>
    </location>
    <ligand>
        <name>substrate</name>
    </ligand>
</feature>
<evidence type="ECO:0000256" key="2">
    <source>
        <dbReference type="ARBA" id="ARBA00022857"/>
    </source>
</evidence>
<dbReference type="CDD" id="cd05239">
    <property type="entry name" value="GDP_FS_SDR_e"/>
    <property type="match status" value="1"/>
</dbReference>
<protein>
    <recommendedName>
        <fullName evidence="5">GDP-L-fucose synthase</fullName>
        <ecNumber evidence="5">1.1.1.271</ecNumber>
    </recommendedName>
    <alternativeName>
        <fullName evidence="5">GDP-4-keto-6-deoxy-D-mannose-3,5-epimerase-4-reductase</fullName>
    </alternativeName>
</protein>
<feature type="binding site" evidence="5">
    <location>
        <begin position="13"/>
        <end position="19"/>
    </location>
    <ligand>
        <name>NADP(+)</name>
        <dbReference type="ChEBI" id="CHEBI:58349"/>
    </ligand>
</feature>
<evidence type="ECO:0000256" key="3">
    <source>
        <dbReference type="ARBA" id="ARBA00023002"/>
    </source>
</evidence>
<dbReference type="AlphaFoldDB" id="A0A932GM96"/>
<keyword evidence="3 5" id="KW-0560">Oxidoreductase</keyword>
<evidence type="ECO:0000313" key="8">
    <source>
        <dbReference type="Proteomes" id="UP000741360"/>
    </source>
</evidence>
<comment type="caution">
    <text evidence="7">The sequence shown here is derived from an EMBL/GenBank/DDBJ whole genome shotgun (WGS) entry which is preliminary data.</text>
</comment>
<dbReference type="PANTHER" id="PTHR43238">
    <property type="entry name" value="GDP-L-FUCOSE SYNTHASE"/>
    <property type="match status" value="1"/>
</dbReference>
<dbReference type="GO" id="GO:0016853">
    <property type="term" value="F:isomerase activity"/>
    <property type="evidence" value="ECO:0007669"/>
    <property type="project" value="UniProtKB-KW"/>
</dbReference>
<feature type="site" description="Important for catalytic activity" evidence="5">
    <location>
        <position position="112"/>
    </location>
</feature>
<feature type="site" description="Important for catalytic activity" evidence="5">
    <location>
        <position position="110"/>
    </location>
</feature>
<keyword evidence="2 5" id="KW-0521">NADP</keyword>
<accession>A0A932GM96</accession>
<comment type="similarity">
    <text evidence="1 5">Belongs to the NAD(P)-dependent epimerase/dehydratase family. Fucose synthase subfamily.</text>
</comment>
<name>A0A932GM96_UNCTE</name>
<dbReference type="InterPro" id="IPR036291">
    <property type="entry name" value="NAD(P)-bd_dom_sf"/>
</dbReference>
<keyword evidence="5" id="KW-0511">Multifunctional enzyme</keyword>
<evidence type="ECO:0000313" key="7">
    <source>
        <dbReference type="EMBL" id="MBI3013746.1"/>
    </source>
</evidence>
<dbReference type="EMBL" id="JACPSX010000027">
    <property type="protein sequence ID" value="MBI3013746.1"/>
    <property type="molecule type" value="Genomic_DNA"/>
</dbReference>
<gene>
    <name evidence="5" type="primary">fcl</name>
    <name evidence="7" type="ORF">HYY65_01475</name>
</gene>
<comment type="pathway">
    <text evidence="5">Nucleotide-sugar biosynthesis; GDP-L-fucose biosynthesis via de novo pathway; GDP-L-fucose from GDP-alpha-D-mannose: step 2/2.</text>
</comment>
<dbReference type="GO" id="GO:0042351">
    <property type="term" value="P:'de novo' GDP-L-fucose biosynthetic process"/>
    <property type="evidence" value="ECO:0007669"/>
    <property type="project" value="UniProtKB-UniRule"/>
</dbReference>
<dbReference type="Gene3D" id="3.90.25.10">
    <property type="entry name" value="UDP-galactose 4-epimerase, domain 1"/>
    <property type="match status" value="1"/>
</dbReference>
<dbReference type="Gene3D" id="3.40.50.720">
    <property type="entry name" value="NAD(P)-binding Rossmann-like Domain"/>
    <property type="match status" value="1"/>
</dbReference>
<sequence>MSLWTDKRVVVTGGAGFLGSRVVTRLKERGCQEVIVPRSRQYDLREKDAIRRLYQDAKPNLVIHLAAVVGGIGANQASPGSFFYDNLVMGVQLMEQARLLGVEKFVAIGTVCSYPKWTPVPFREEDLWNGYPEETNAPYGLAKKMLLVQSQAYREQYGFHSIFLIPVNLYGPGDHFDLQTSHVIPAIIRKCTEAVARREKEVVLWGDGTPTREFLYVDDCAEGILLAAEKYDKSDPVNLGSGVEISVRELANLLAKLTGFQGEFRWDTTKPNGQPRRRLEVSKAKREFGFDAMVGLREGLQRTIEWYLRQGA</sequence>
<proteinExistence type="inferred from homology"/>
<evidence type="ECO:0000256" key="5">
    <source>
        <dbReference type="HAMAP-Rule" id="MF_00956"/>
    </source>
</evidence>
<comment type="caution">
    <text evidence="5">Lacks conserved residue(s) required for the propagation of feature annotation.</text>
</comment>
<dbReference type="Pfam" id="PF01370">
    <property type="entry name" value="Epimerase"/>
    <property type="match status" value="1"/>
</dbReference>
<feature type="domain" description="NAD-dependent epimerase/dehydratase" evidence="6">
    <location>
        <begin position="9"/>
        <end position="240"/>
    </location>
</feature>
<keyword evidence="4 5" id="KW-0413">Isomerase</keyword>
<dbReference type="PANTHER" id="PTHR43238:SF1">
    <property type="entry name" value="GDP-L-FUCOSE SYNTHASE"/>
    <property type="match status" value="1"/>
</dbReference>
<evidence type="ECO:0000259" key="6">
    <source>
        <dbReference type="Pfam" id="PF01370"/>
    </source>
</evidence>
<feature type="active site" description="Proton donor/acceptor" evidence="5">
    <location>
        <position position="139"/>
    </location>
</feature>
<feature type="binding site" evidence="5">
    <location>
        <position position="190"/>
    </location>
    <ligand>
        <name>substrate</name>
    </ligand>
</feature>
<dbReference type="GO" id="GO:0070401">
    <property type="term" value="F:NADP+ binding"/>
    <property type="evidence" value="ECO:0007669"/>
    <property type="project" value="UniProtKB-UniRule"/>
</dbReference>
<feature type="binding site" evidence="5">
    <location>
        <position position="182"/>
    </location>
    <ligand>
        <name>NADP(+)</name>
        <dbReference type="ChEBI" id="CHEBI:58349"/>
    </ligand>
</feature>